<evidence type="ECO:0000256" key="8">
    <source>
        <dbReference type="SAM" id="Phobius"/>
    </source>
</evidence>
<evidence type="ECO:0000313" key="10">
    <source>
        <dbReference type="EMBL" id="MBB5744250.1"/>
    </source>
</evidence>
<feature type="transmembrane region" description="Helical" evidence="8">
    <location>
        <begin position="290"/>
        <end position="312"/>
    </location>
</feature>
<proteinExistence type="inferred from homology"/>
<dbReference type="InterPro" id="IPR004638">
    <property type="entry name" value="EmrB-like"/>
</dbReference>
<evidence type="ECO:0000256" key="6">
    <source>
        <dbReference type="ARBA" id="ARBA00022989"/>
    </source>
</evidence>
<feature type="transmembrane region" description="Helical" evidence="8">
    <location>
        <begin position="200"/>
        <end position="221"/>
    </location>
</feature>
<feature type="transmembrane region" description="Helical" evidence="8">
    <location>
        <begin position="106"/>
        <end position="127"/>
    </location>
</feature>
<dbReference type="EMBL" id="JACHMU010000001">
    <property type="protein sequence ID" value="MBB5744250.1"/>
    <property type="molecule type" value="Genomic_DNA"/>
</dbReference>
<feature type="transmembrane region" description="Helical" evidence="8">
    <location>
        <begin position="318"/>
        <end position="339"/>
    </location>
</feature>
<gene>
    <name evidence="10" type="ORF">HD600_002747</name>
</gene>
<dbReference type="PANTHER" id="PTHR42718">
    <property type="entry name" value="MAJOR FACILITATOR SUPERFAMILY MULTIDRUG TRANSPORTER MFSC"/>
    <property type="match status" value="1"/>
</dbReference>
<evidence type="ECO:0000256" key="7">
    <source>
        <dbReference type="ARBA" id="ARBA00023136"/>
    </source>
</evidence>
<feature type="transmembrane region" description="Helical" evidence="8">
    <location>
        <begin position="423"/>
        <end position="440"/>
    </location>
</feature>
<reference evidence="10 11" key="1">
    <citation type="submission" date="2020-08" db="EMBL/GenBank/DDBJ databases">
        <title>Sequencing the genomes of 1000 actinobacteria strains.</title>
        <authorList>
            <person name="Klenk H.-P."/>
        </authorList>
    </citation>
    <scope>NUCLEOTIDE SEQUENCE [LARGE SCALE GENOMIC DNA]</scope>
    <source>
        <strain evidence="10 11">DSM 24823</strain>
    </source>
</reference>
<evidence type="ECO:0000256" key="3">
    <source>
        <dbReference type="ARBA" id="ARBA00022448"/>
    </source>
</evidence>
<feature type="transmembrane region" description="Helical" evidence="8">
    <location>
        <begin position="383"/>
        <end position="403"/>
    </location>
</feature>
<dbReference type="PROSITE" id="PS50850">
    <property type="entry name" value="MFS"/>
    <property type="match status" value="1"/>
</dbReference>
<evidence type="ECO:0000256" key="1">
    <source>
        <dbReference type="ARBA" id="ARBA00004651"/>
    </source>
</evidence>
<feature type="transmembrane region" description="Helical" evidence="8">
    <location>
        <begin position="139"/>
        <end position="161"/>
    </location>
</feature>
<evidence type="ECO:0000313" key="11">
    <source>
        <dbReference type="Proteomes" id="UP000517712"/>
    </source>
</evidence>
<comment type="subcellular location">
    <subcellularLocation>
        <location evidence="1">Cell membrane</location>
        <topology evidence="1">Multi-pass membrane protein</topology>
    </subcellularLocation>
</comment>
<name>A0A7W9FCJ4_9MICO</name>
<feature type="transmembrane region" description="Helical" evidence="8">
    <location>
        <begin position="241"/>
        <end position="261"/>
    </location>
</feature>
<dbReference type="Gene3D" id="1.20.1720.10">
    <property type="entry name" value="Multidrug resistance protein D"/>
    <property type="match status" value="2"/>
</dbReference>
<keyword evidence="6 8" id="KW-1133">Transmembrane helix</keyword>
<dbReference type="GO" id="GO:0005886">
    <property type="term" value="C:plasma membrane"/>
    <property type="evidence" value="ECO:0007669"/>
    <property type="project" value="UniProtKB-SubCell"/>
</dbReference>
<dbReference type="RefSeq" id="WP_338402246.1">
    <property type="nucleotide sequence ID" value="NZ_BAAAPG010000001.1"/>
</dbReference>
<sequence>MTQTSDRFHRLRWWGLAAISFAVALIIMDATIVSVSMPSIISSIGLSTTQVQWVQEVYTLVFAALLMVWGVMSDRIGRRRLLVIGLVVFVGASILCAFAPTGGWLIAARAVQGVGGSMILPTTLALLNATFTGRERGIAFAVWGSTIGSMAAVGPVLGGWLTSAFSWHWAFWINVPFGVAIIIGLLMTTPESRQRDAARFTDWIGAGASVLGFGMLVFALIEGRAYGWWTATEAAPVRLGDFSVIPLLFLGAVIVLFALVMRERARVKADKSVLLDVSLFRIPTFSNGNVTALTVSLGEFGLILSLPLWFQYARGMDAFQAGLALLPLAIGSFLASGAVSSLSKRMTPVQLVRLGIVLEIVSLAAMALLIRSDSTLWVTGVPLFFYGMGVGFATAQLTQLILVDVPVDRSGQASSTQSTARQVGSALGIAILGTALFTTLRMGTEARLADQIAADPSIGKLVAGVSDSAGGLIAKLAADPSTAFIADAAREALTQGVSVAAWVGIAALVIGLLTTIPLGRRSATTAPGPQARTVAD</sequence>
<evidence type="ECO:0000256" key="5">
    <source>
        <dbReference type="ARBA" id="ARBA00022692"/>
    </source>
</evidence>
<evidence type="ECO:0000259" key="9">
    <source>
        <dbReference type="PROSITE" id="PS50850"/>
    </source>
</evidence>
<dbReference type="CDD" id="cd17321">
    <property type="entry name" value="MFS_MMR_MDR_like"/>
    <property type="match status" value="1"/>
</dbReference>
<dbReference type="GO" id="GO:0022857">
    <property type="term" value="F:transmembrane transporter activity"/>
    <property type="evidence" value="ECO:0007669"/>
    <property type="project" value="InterPro"/>
</dbReference>
<feature type="transmembrane region" description="Helical" evidence="8">
    <location>
        <begin position="53"/>
        <end position="72"/>
    </location>
</feature>
<dbReference type="InterPro" id="IPR036259">
    <property type="entry name" value="MFS_trans_sf"/>
</dbReference>
<dbReference type="AlphaFoldDB" id="A0A7W9FCJ4"/>
<accession>A0A7W9FCJ4</accession>
<protein>
    <submittedName>
        <fullName evidence="10">EmrB/QacA subfamily drug resistance transporter</fullName>
    </submittedName>
</protein>
<dbReference type="PANTHER" id="PTHR42718:SF9">
    <property type="entry name" value="MAJOR FACILITATOR SUPERFAMILY MULTIDRUG TRANSPORTER MFSC"/>
    <property type="match status" value="1"/>
</dbReference>
<comment type="caution">
    <text evidence="10">The sequence shown here is derived from an EMBL/GenBank/DDBJ whole genome shotgun (WGS) entry which is preliminary data.</text>
</comment>
<dbReference type="InterPro" id="IPR020846">
    <property type="entry name" value="MFS_dom"/>
</dbReference>
<keyword evidence="3" id="KW-0813">Transport</keyword>
<keyword evidence="5 8" id="KW-0812">Transmembrane</keyword>
<dbReference type="Pfam" id="PF07690">
    <property type="entry name" value="MFS_1"/>
    <property type="match status" value="1"/>
</dbReference>
<feature type="transmembrane region" description="Helical" evidence="8">
    <location>
        <begin position="167"/>
        <end position="188"/>
    </location>
</feature>
<feature type="transmembrane region" description="Helical" evidence="8">
    <location>
        <begin position="351"/>
        <end position="371"/>
    </location>
</feature>
<keyword evidence="4" id="KW-1003">Cell membrane</keyword>
<dbReference type="InterPro" id="IPR011701">
    <property type="entry name" value="MFS"/>
</dbReference>
<dbReference type="Proteomes" id="UP000517712">
    <property type="component" value="Unassembled WGS sequence"/>
</dbReference>
<evidence type="ECO:0000256" key="2">
    <source>
        <dbReference type="ARBA" id="ARBA00008537"/>
    </source>
</evidence>
<feature type="domain" description="Major facilitator superfamily (MFS) profile" evidence="9">
    <location>
        <begin position="15"/>
        <end position="523"/>
    </location>
</feature>
<feature type="transmembrane region" description="Helical" evidence="8">
    <location>
        <begin position="12"/>
        <end position="33"/>
    </location>
</feature>
<feature type="transmembrane region" description="Helical" evidence="8">
    <location>
        <begin position="499"/>
        <end position="518"/>
    </location>
</feature>
<comment type="similarity">
    <text evidence="2">Belongs to the major facilitator superfamily. EmrB family.</text>
</comment>
<organism evidence="10 11">
    <name type="scientific">Microbacterium ginsengiterrae</name>
    <dbReference type="NCBI Taxonomy" id="546115"/>
    <lineage>
        <taxon>Bacteria</taxon>
        <taxon>Bacillati</taxon>
        <taxon>Actinomycetota</taxon>
        <taxon>Actinomycetes</taxon>
        <taxon>Micrococcales</taxon>
        <taxon>Microbacteriaceae</taxon>
        <taxon>Microbacterium</taxon>
    </lineage>
</organism>
<dbReference type="SUPFAM" id="SSF103473">
    <property type="entry name" value="MFS general substrate transporter"/>
    <property type="match status" value="1"/>
</dbReference>
<keyword evidence="7 8" id="KW-0472">Membrane</keyword>
<feature type="transmembrane region" description="Helical" evidence="8">
    <location>
        <begin position="81"/>
        <end position="100"/>
    </location>
</feature>
<keyword evidence="11" id="KW-1185">Reference proteome</keyword>
<dbReference type="NCBIfam" id="TIGR00711">
    <property type="entry name" value="efflux_EmrB"/>
    <property type="match status" value="1"/>
</dbReference>
<evidence type="ECO:0000256" key="4">
    <source>
        <dbReference type="ARBA" id="ARBA00022475"/>
    </source>
</evidence>